<dbReference type="Proteomes" id="UP000784294">
    <property type="component" value="Unassembled WGS sequence"/>
</dbReference>
<accession>A0A448XMK2</accession>
<evidence type="ECO:0000313" key="2">
    <source>
        <dbReference type="Proteomes" id="UP000784294"/>
    </source>
</evidence>
<name>A0A448XMK2_9PLAT</name>
<protein>
    <submittedName>
        <fullName evidence="1">Uncharacterized protein</fullName>
    </submittedName>
</protein>
<comment type="caution">
    <text evidence="1">The sequence shown here is derived from an EMBL/GenBank/DDBJ whole genome shotgun (WGS) entry which is preliminary data.</text>
</comment>
<dbReference type="AlphaFoldDB" id="A0A448XMK2"/>
<evidence type="ECO:0000313" key="1">
    <source>
        <dbReference type="EMBL" id="VEL40321.1"/>
    </source>
</evidence>
<sequence length="298" mass="32944">MPEAVNGRPAIFQEFSSTSNISQFYLSIWMSLGDHHQTASSVINLSRAFFGPSGVAPPTRGVASSEVMDMQLSPSPRPSASSSLLSSPVCSAPLRSDQRNSSAPLVLVSHSTYLLPSDESTPFHIFSPLGINCHPLVSRPHSGIQFQSHNSVILAAVLQITATTENRALLIHEIKPVSIANCYDSKNSSQPTSMLNRLGGGQCSSTGWEIGVQISPESRKYVRKHIKMSHAFGHKPANRREDTTASRRQTIDMYKHIRWEKRKANVYVGLIGWCKQDGWKTERIFTKYVNLVSPSRLK</sequence>
<reference evidence="1" key="1">
    <citation type="submission" date="2018-11" db="EMBL/GenBank/DDBJ databases">
        <authorList>
            <consortium name="Pathogen Informatics"/>
        </authorList>
    </citation>
    <scope>NUCLEOTIDE SEQUENCE</scope>
</reference>
<keyword evidence="2" id="KW-1185">Reference proteome</keyword>
<dbReference type="EMBL" id="CAAALY010264480">
    <property type="protein sequence ID" value="VEL40321.1"/>
    <property type="molecule type" value="Genomic_DNA"/>
</dbReference>
<gene>
    <name evidence="1" type="ORF">PXEA_LOCUS33761</name>
</gene>
<proteinExistence type="predicted"/>
<organism evidence="1 2">
    <name type="scientific">Protopolystoma xenopodis</name>
    <dbReference type="NCBI Taxonomy" id="117903"/>
    <lineage>
        <taxon>Eukaryota</taxon>
        <taxon>Metazoa</taxon>
        <taxon>Spiralia</taxon>
        <taxon>Lophotrochozoa</taxon>
        <taxon>Platyhelminthes</taxon>
        <taxon>Monogenea</taxon>
        <taxon>Polyopisthocotylea</taxon>
        <taxon>Polystomatidea</taxon>
        <taxon>Polystomatidae</taxon>
        <taxon>Protopolystoma</taxon>
    </lineage>
</organism>